<sequence length="77" mass="8783">MLMYTPGPGSPWMAHEDEMGTNAPFIHQRTIAALVAGLYPLYHHDKTIALEPFPEMMLDEGYNTPTRPPIISIFRHF</sequence>
<accession>A0ABP8KM94</accession>
<dbReference type="EMBL" id="BAABHB010000006">
    <property type="protein sequence ID" value="GAA4410001.1"/>
    <property type="molecule type" value="Genomic_DNA"/>
</dbReference>
<reference evidence="2" key="1">
    <citation type="journal article" date="2019" name="Int. J. Syst. Evol. Microbiol.">
        <title>The Global Catalogue of Microorganisms (GCM) 10K type strain sequencing project: providing services to taxonomists for standard genome sequencing and annotation.</title>
        <authorList>
            <consortium name="The Broad Institute Genomics Platform"/>
            <consortium name="The Broad Institute Genome Sequencing Center for Infectious Disease"/>
            <person name="Wu L."/>
            <person name="Ma J."/>
        </authorList>
    </citation>
    <scope>NUCLEOTIDE SEQUENCE [LARGE SCALE GENOMIC DNA]</scope>
    <source>
        <strain evidence="2">JCM 17925</strain>
    </source>
</reference>
<protein>
    <recommendedName>
        <fullName evidence="3">Phytanoyl-CoA dioxygenase</fullName>
    </recommendedName>
</protein>
<gene>
    <name evidence="1" type="ORF">GCM10023187_34120</name>
</gene>
<evidence type="ECO:0008006" key="3">
    <source>
        <dbReference type="Google" id="ProtNLM"/>
    </source>
</evidence>
<comment type="caution">
    <text evidence="1">The sequence shown here is derived from an EMBL/GenBank/DDBJ whole genome shotgun (WGS) entry which is preliminary data.</text>
</comment>
<dbReference type="Gene3D" id="3.90.1570.20">
    <property type="match status" value="1"/>
</dbReference>
<keyword evidence="2" id="KW-1185">Reference proteome</keyword>
<dbReference type="RefSeq" id="WP_345269064.1">
    <property type="nucleotide sequence ID" value="NZ_BAABHB010000006.1"/>
</dbReference>
<proteinExistence type="predicted"/>
<name>A0ABP8KM94_9BACT</name>
<evidence type="ECO:0000313" key="2">
    <source>
        <dbReference type="Proteomes" id="UP001500936"/>
    </source>
</evidence>
<evidence type="ECO:0000313" key="1">
    <source>
        <dbReference type="EMBL" id="GAA4410001.1"/>
    </source>
</evidence>
<organism evidence="1 2">
    <name type="scientific">Nibrella viscosa</name>
    <dbReference type="NCBI Taxonomy" id="1084524"/>
    <lineage>
        <taxon>Bacteria</taxon>
        <taxon>Pseudomonadati</taxon>
        <taxon>Bacteroidota</taxon>
        <taxon>Cytophagia</taxon>
        <taxon>Cytophagales</taxon>
        <taxon>Spirosomataceae</taxon>
        <taxon>Nibrella</taxon>
    </lineage>
</organism>
<dbReference type="Proteomes" id="UP001500936">
    <property type="component" value="Unassembled WGS sequence"/>
</dbReference>